<organism evidence="1">
    <name type="scientific">Culex pipiens</name>
    <name type="common">House mosquito</name>
    <dbReference type="NCBI Taxonomy" id="7175"/>
    <lineage>
        <taxon>Eukaryota</taxon>
        <taxon>Metazoa</taxon>
        <taxon>Ecdysozoa</taxon>
        <taxon>Arthropoda</taxon>
        <taxon>Hexapoda</taxon>
        <taxon>Insecta</taxon>
        <taxon>Pterygota</taxon>
        <taxon>Neoptera</taxon>
        <taxon>Endopterygota</taxon>
        <taxon>Diptera</taxon>
        <taxon>Nematocera</taxon>
        <taxon>Culicoidea</taxon>
        <taxon>Culicidae</taxon>
        <taxon>Culicinae</taxon>
        <taxon>Culicini</taxon>
        <taxon>Culex</taxon>
        <taxon>Culex</taxon>
    </lineage>
</organism>
<sequence length="153" mass="16618">MGPQLGHRVHHLLWPHENGADAGLSPVQRVRRLGQSRHVDPAVGRAAERVHQAVSGPHFARQFGQVFPGWVVDRFGWHGGMRHHLGHSHEQAVYGVYRAGIAGDVCSVPSVGSADGRWTERWQCGFVRSGEEAAGVASGQNTLEGTRGEVHCV</sequence>
<dbReference type="EMBL" id="HBUE01207384">
    <property type="protein sequence ID" value="CAG6532783.1"/>
    <property type="molecule type" value="Transcribed_RNA"/>
</dbReference>
<accession>A0A8D8HDJ3</accession>
<reference evidence="1" key="1">
    <citation type="submission" date="2021-05" db="EMBL/GenBank/DDBJ databases">
        <authorList>
            <person name="Alioto T."/>
            <person name="Alioto T."/>
            <person name="Gomez Garrido J."/>
        </authorList>
    </citation>
    <scope>NUCLEOTIDE SEQUENCE</scope>
</reference>
<proteinExistence type="predicted"/>
<protein>
    <submittedName>
        <fullName evidence="1">(northern house mosquito) hypothetical protein</fullName>
    </submittedName>
</protein>
<dbReference type="AlphaFoldDB" id="A0A8D8HDJ3"/>
<name>A0A8D8HDJ3_CULPI</name>
<dbReference type="EMBL" id="HBUE01313690">
    <property type="protein sequence ID" value="CAG6584655.1"/>
    <property type="molecule type" value="Transcribed_RNA"/>
</dbReference>
<evidence type="ECO:0000313" key="1">
    <source>
        <dbReference type="EMBL" id="CAG6532783.1"/>
    </source>
</evidence>